<reference evidence="4" key="1">
    <citation type="submission" date="2024-05" db="EMBL/GenBank/DDBJ databases">
        <title>Whole genome shotgun sequence of Streptomyces hygroscopicus NBRC 113678.</title>
        <authorList>
            <person name="Komaki H."/>
            <person name="Tamura T."/>
        </authorList>
    </citation>
    <scope>NUCLEOTIDE SEQUENCE</scope>
    <source>
        <strain evidence="4">N11-34</strain>
    </source>
</reference>
<feature type="domain" description="Histidine kinase/HSP90-like ATPase" evidence="3">
    <location>
        <begin position="22"/>
        <end position="141"/>
    </location>
</feature>
<dbReference type="InterPro" id="IPR050267">
    <property type="entry name" value="Anti-sigma-factor_SerPK"/>
</dbReference>
<dbReference type="PANTHER" id="PTHR35526">
    <property type="entry name" value="ANTI-SIGMA-F FACTOR RSBW-RELATED"/>
    <property type="match status" value="1"/>
</dbReference>
<organism evidence="4 5">
    <name type="scientific">Streptomyces hygroscopicus</name>
    <dbReference type="NCBI Taxonomy" id="1912"/>
    <lineage>
        <taxon>Bacteria</taxon>
        <taxon>Bacillati</taxon>
        <taxon>Actinomycetota</taxon>
        <taxon>Actinomycetes</taxon>
        <taxon>Kitasatosporales</taxon>
        <taxon>Streptomycetaceae</taxon>
        <taxon>Streptomyces</taxon>
        <taxon>Streptomyces violaceusniger group</taxon>
    </lineage>
</organism>
<name>A0ABQ3UBU5_STRHY</name>
<feature type="signal peptide" evidence="2">
    <location>
        <begin position="1"/>
        <end position="26"/>
    </location>
</feature>
<accession>A0ABQ3UBU5</accession>
<dbReference type="EMBL" id="BNEK01000005">
    <property type="protein sequence ID" value="GHJ32997.1"/>
    <property type="molecule type" value="Genomic_DNA"/>
</dbReference>
<keyword evidence="5" id="KW-1185">Reference proteome</keyword>
<dbReference type="InterPro" id="IPR003594">
    <property type="entry name" value="HATPase_dom"/>
</dbReference>
<dbReference type="Pfam" id="PF13581">
    <property type="entry name" value="HATPase_c_2"/>
    <property type="match status" value="1"/>
</dbReference>
<protein>
    <recommendedName>
        <fullName evidence="3">Histidine kinase/HSP90-like ATPase domain-containing protein</fullName>
    </recommendedName>
</protein>
<dbReference type="Proteomes" id="UP001054854">
    <property type="component" value="Unassembled WGS sequence"/>
</dbReference>
<keyword evidence="2" id="KW-0732">Signal</keyword>
<dbReference type="Gene3D" id="3.30.565.10">
    <property type="entry name" value="Histidine kinase-like ATPase, C-terminal domain"/>
    <property type="match status" value="1"/>
</dbReference>
<gene>
    <name evidence="4" type="ORF">TPA0910_74300</name>
</gene>
<evidence type="ECO:0000259" key="3">
    <source>
        <dbReference type="Pfam" id="PF13581"/>
    </source>
</evidence>
<sequence length="203" mass="22329">MPADAVTPIPLLAASLRMIAMPSAVACSRMFVQHTLTRWQLEDLAETTTLIMSELVTNAVKASGITDPKREQVKAEHVIGIQLRAIDASLYAEVWDRTEAAPVRKNPTLDAESGRGLLLVELLAKQWNIFRPSVGGKVVWAELPLGMAVEEPSFDHQRPPLMLPEGIRAASGPVEDRARMALFEHLMETTIQPMITVRLDDGS</sequence>
<comment type="caution">
    <text evidence="4">The sequence shown here is derived from an EMBL/GenBank/DDBJ whole genome shotgun (WGS) entry which is preliminary data.</text>
</comment>
<keyword evidence="1" id="KW-0808">Transferase</keyword>
<evidence type="ECO:0000256" key="1">
    <source>
        <dbReference type="ARBA" id="ARBA00022527"/>
    </source>
</evidence>
<keyword evidence="1" id="KW-0418">Kinase</keyword>
<dbReference type="InterPro" id="IPR036890">
    <property type="entry name" value="HATPase_C_sf"/>
</dbReference>
<evidence type="ECO:0000256" key="2">
    <source>
        <dbReference type="SAM" id="SignalP"/>
    </source>
</evidence>
<evidence type="ECO:0000313" key="5">
    <source>
        <dbReference type="Proteomes" id="UP001054854"/>
    </source>
</evidence>
<dbReference type="CDD" id="cd16936">
    <property type="entry name" value="HATPase_RsbW-like"/>
    <property type="match status" value="1"/>
</dbReference>
<keyword evidence="1" id="KW-0723">Serine/threonine-protein kinase</keyword>
<dbReference type="RefSeq" id="WP_236259251.1">
    <property type="nucleotide sequence ID" value="NZ_BNEK01000005.1"/>
</dbReference>
<proteinExistence type="predicted"/>
<evidence type="ECO:0000313" key="4">
    <source>
        <dbReference type="EMBL" id="GHJ32997.1"/>
    </source>
</evidence>
<dbReference type="PANTHER" id="PTHR35526:SF3">
    <property type="entry name" value="ANTI-SIGMA-F FACTOR RSBW"/>
    <property type="match status" value="1"/>
</dbReference>
<feature type="chain" id="PRO_5045160429" description="Histidine kinase/HSP90-like ATPase domain-containing protein" evidence="2">
    <location>
        <begin position="27"/>
        <end position="203"/>
    </location>
</feature>